<dbReference type="AlphaFoldDB" id="A0A9N7VT63"/>
<keyword evidence="3" id="KW-1185">Reference proteome</keyword>
<dbReference type="EMBL" id="CADEAL010004403">
    <property type="protein sequence ID" value="CAB1458842.1"/>
    <property type="molecule type" value="Genomic_DNA"/>
</dbReference>
<evidence type="ECO:0000256" key="1">
    <source>
        <dbReference type="SAM" id="MobiDB-lite"/>
    </source>
</evidence>
<organism evidence="2 3">
    <name type="scientific">Pleuronectes platessa</name>
    <name type="common">European plaice</name>
    <dbReference type="NCBI Taxonomy" id="8262"/>
    <lineage>
        <taxon>Eukaryota</taxon>
        <taxon>Metazoa</taxon>
        <taxon>Chordata</taxon>
        <taxon>Craniata</taxon>
        <taxon>Vertebrata</taxon>
        <taxon>Euteleostomi</taxon>
        <taxon>Actinopterygii</taxon>
        <taxon>Neopterygii</taxon>
        <taxon>Teleostei</taxon>
        <taxon>Neoteleostei</taxon>
        <taxon>Acanthomorphata</taxon>
        <taxon>Carangaria</taxon>
        <taxon>Pleuronectiformes</taxon>
        <taxon>Pleuronectoidei</taxon>
        <taxon>Pleuronectidae</taxon>
        <taxon>Pleuronectes</taxon>
    </lineage>
</organism>
<gene>
    <name evidence="2" type="ORF">PLEPLA_LOCUS46675</name>
</gene>
<evidence type="ECO:0000313" key="3">
    <source>
        <dbReference type="Proteomes" id="UP001153269"/>
    </source>
</evidence>
<sequence length="109" mass="11943">MQRFGGLAGRLSDSDLAEERNGRAGQAGEQSGGSSKTCGTRDWADGLGTEIQMGCLSMRTLLKVTGLEGNRLNDSEAQSEQRISEEQKTNLQTDEDMNSSGFVLWKWLR</sequence>
<evidence type="ECO:0000313" key="2">
    <source>
        <dbReference type="EMBL" id="CAB1458842.1"/>
    </source>
</evidence>
<name>A0A9N7VT63_PLEPL</name>
<comment type="caution">
    <text evidence="2">The sequence shown here is derived from an EMBL/GenBank/DDBJ whole genome shotgun (WGS) entry which is preliminary data.</text>
</comment>
<accession>A0A9N7VT63</accession>
<dbReference type="Proteomes" id="UP001153269">
    <property type="component" value="Unassembled WGS sequence"/>
</dbReference>
<feature type="region of interest" description="Disordered" evidence="1">
    <location>
        <begin position="72"/>
        <end position="95"/>
    </location>
</feature>
<reference evidence="2" key="1">
    <citation type="submission" date="2020-03" db="EMBL/GenBank/DDBJ databases">
        <authorList>
            <person name="Weist P."/>
        </authorList>
    </citation>
    <scope>NUCLEOTIDE SEQUENCE</scope>
</reference>
<feature type="compositionally biased region" description="Low complexity" evidence="1">
    <location>
        <begin position="23"/>
        <end position="35"/>
    </location>
</feature>
<proteinExistence type="predicted"/>
<protein>
    <submittedName>
        <fullName evidence="2">Uncharacterized protein</fullName>
    </submittedName>
</protein>
<feature type="region of interest" description="Disordered" evidence="1">
    <location>
        <begin position="1"/>
        <end position="42"/>
    </location>
</feature>